<accession>A0AAX6E7B8</accession>
<feature type="compositionally biased region" description="Polar residues" evidence="1">
    <location>
        <begin position="791"/>
        <end position="805"/>
    </location>
</feature>
<feature type="region of interest" description="Disordered" evidence="1">
    <location>
        <begin position="1408"/>
        <end position="1614"/>
    </location>
</feature>
<feature type="region of interest" description="Disordered" evidence="1">
    <location>
        <begin position="869"/>
        <end position="913"/>
    </location>
</feature>
<feature type="compositionally biased region" description="Basic and acidic residues" evidence="1">
    <location>
        <begin position="764"/>
        <end position="789"/>
    </location>
</feature>
<feature type="region of interest" description="Disordered" evidence="1">
    <location>
        <begin position="1854"/>
        <end position="1873"/>
    </location>
</feature>
<evidence type="ECO:0000313" key="3">
    <source>
        <dbReference type="Proteomes" id="UP001140949"/>
    </source>
</evidence>
<reference evidence="2" key="2">
    <citation type="submission" date="2023-04" db="EMBL/GenBank/DDBJ databases">
        <authorList>
            <person name="Bruccoleri R.E."/>
            <person name="Oakeley E.J."/>
            <person name="Faust A.-M."/>
            <person name="Dessus-Babus S."/>
            <person name="Altorfer M."/>
            <person name="Burckhardt D."/>
            <person name="Oertli M."/>
            <person name="Naumann U."/>
            <person name="Petersen F."/>
            <person name="Wong J."/>
        </authorList>
    </citation>
    <scope>NUCLEOTIDE SEQUENCE</scope>
    <source>
        <strain evidence="2">GSM-AAB239-AS_SAM_17_03QT</strain>
        <tissue evidence="2">Leaf</tissue>
    </source>
</reference>
<proteinExistence type="predicted"/>
<feature type="compositionally biased region" description="Basic and acidic residues" evidence="1">
    <location>
        <begin position="626"/>
        <end position="640"/>
    </location>
</feature>
<dbReference type="PANTHER" id="PTHR35511">
    <property type="entry name" value="A-KINASE ANCHOR-LIKE PROTEIN"/>
    <property type="match status" value="1"/>
</dbReference>
<feature type="compositionally biased region" description="Basic and acidic residues" evidence="1">
    <location>
        <begin position="1364"/>
        <end position="1378"/>
    </location>
</feature>
<feature type="region of interest" description="Disordered" evidence="1">
    <location>
        <begin position="685"/>
        <end position="704"/>
    </location>
</feature>
<dbReference type="Proteomes" id="UP001140949">
    <property type="component" value="Unassembled WGS sequence"/>
</dbReference>
<feature type="compositionally biased region" description="Polar residues" evidence="1">
    <location>
        <begin position="1453"/>
        <end position="1462"/>
    </location>
</feature>
<feature type="region of interest" description="Disordered" evidence="1">
    <location>
        <begin position="625"/>
        <end position="669"/>
    </location>
</feature>
<feature type="region of interest" description="Disordered" evidence="1">
    <location>
        <begin position="1807"/>
        <end position="1843"/>
    </location>
</feature>
<name>A0AAX6E7B8_IRIPA</name>
<feature type="compositionally biased region" description="Basic and acidic residues" evidence="1">
    <location>
        <begin position="1550"/>
        <end position="1583"/>
    </location>
</feature>
<dbReference type="PANTHER" id="PTHR35511:SF2">
    <property type="entry name" value="A-KINASE ANCHOR-LIKE PROTEIN"/>
    <property type="match status" value="1"/>
</dbReference>
<feature type="region of interest" description="Disordered" evidence="1">
    <location>
        <begin position="1300"/>
        <end position="1378"/>
    </location>
</feature>
<feature type="compositionally biased region" description="Basic and acidic residues" evidence="1">
    <location>
        <begin position="878"/>
        <end position="892"/>
    </location>
</feature>
<evidence type="ECO:0000256" key="1">
    <source>
        <dbReference type="SAM" id="MobiDB-lite"/>
    </source>
</evidence>
<feature type="region of interest" description="Disordered" evidence="1">
    <location>
        <begin position="764"/>
        <end position="814"/>
    </location>
</feature>
<protein>
    <submittedName>
        <fullName evidence="2">Uncharacterized protein</fullName>
    </submittedName>
</protein>
<feature type="compositionally biased region" description="Basic and acidic residues" evidence="1">
    <location>
        <begin position="1439"/>
        <end position="1452"/>
    </location>
</feature>
<evidence type="ECO:0000313" key="2">
    <source>
        <dbReference type="EMBL" id="KAJ6799982.1"/>
    </source>
</evidence>
<dbReference type="EMBL" id="JANAVB010039215">
    <property type="protein sequence ID" value="KAJ6799982.1"/>
    <property type="molecule type" value="Genomic_DNA"/>
</dbReference>
<feature type="compositionally biased region" description="Basic and acidic residues" evidence="1">
    <location>
        <begin position="1313"/>
        <end position="1336"/>
    </location>
</feature>
<feature type="compositionally biased region" description="Basic and acidic residues" evidence="1">
    <location>
        <begin position="1180"/>
        <end position="1202"/>
    </location>
</feature>
<feature type="region of interest" description="Disordered" evidence="1">
    <location>
        <begin position="1056"/>
        <end position="1103"/>
    </location>
</feature>
<gene>
    <name evidence="2" type="ORF">M6B38_205235</name>
</gene>
<feature type="compositionally biased region" description="Polar residues" evidence="1">
    <location>
        <begin position="978"/>
        <end position="987"/>
    </location>
</feature>
<keyword evidence="3" id="KW-1185">Reference proteome</keyword>
<organism evidence="2 3">
    <name type="scientific">Iris pallida</name>
    <name type="common">Sweet iris</name>
    <dbReference type="NCBI Taxonomy" id="29817"/>
    <lineage>
        <taxon>Eukaryota</taxon>
        <taxon>Viridiplantae</taxon>
        <taxon>Streptophyta</taxon>
        <taxon>Embryophyta</taxon>
        <taxon>Tracheophyta</taxon>
        <taxon>Spermatophyta</taxon>
        <taxon>Magnoliopsida</taxon>
        <taxon>Liliopsida</taxon>
        <taxon>Asparagales</taxon>
        <taxon>Iridaceae</taxon>
        <taxon>Iridoideae</taxon>
        <taxon>Irideae</taxon>
        <taxon>Iris</taxon>
    </lineage>
</organism>
<feature type="compositionally biased region" description="Basic and acidic residues" evidence="1">
    <location>
        <begin position="1597"/>
        <end position="1614"/>
    </location>
</feature>
<feature type="compositionally biased region" description="Polar residues" evidence="1">
    <location>
        <begin position="1342"/>
        <end position="1362"/>
    </location>
</feature>
<comment type="caution">
    <text evidence="2">The sequence shown here is derived from an EMBL/GenBank/DDBJ whole genome shotgun (WGS) entry which is preliminary data.</text>
</comment>
<feature type="region of interest" description="Disordered" evidence="1">
    <location>
        <begin position="950"/>
        <end position="987"/>
    </location>
</feature>
<reference evidence="2" key="1">
    <citation type="journal article" date="2023" name="GigaByte">
        <title>Genome assembly of the bearded iris, Iris pallida Lam.</title>
        <authorList>
            <person name="Bruccoleri R.E."/>
            <person name="Oakeley E.J."/>
            <person name="Faust A.M.E."/>
            <person name="Altorfer M."/>
            <person name="Dessus-Babus S."/>
            <person name="Burckhardt D."/>
            <person name="Oertli M."/>
            <person name="Naumann U."/>
            <person name="Petersen F."/>
            <person name="Wong J."/>
        </authorList>
    </citation>
    <scope>NUCLEOTIDE SEQUENCE</scope>
    <source>
        <strain evidence="2">GSM-AAB239-AS_SAM_17_03QT</strain>
    </source>
</reference>
<feature type="compositionally biased region" description="Basic and acidic residues" evidence="1">
    <location>
        <begin position="692"/>
        <end position="701"/>
    </location>
</feature>
<feature type="compositionally biased region" description="Basic and acidic residues" evidence="1">
    <location>
        <begin position="1408"/>
        <end position="1425"/>
    </location>
</feature>
<sequence length="1897" mass="211753">MDVKPDDINSKMINRIAELSEDIEIVQMKDEENLINTIKESPDNHALVVPTPSEPIDEKYEAASKYELEEQCHQINNAEDKTEADILEDTENLQILPEKMEIPEIVDHNDGPATAKVRSKDTLERSIQNTGMLVEKANNNGIGEEQENVCLIINSEDTADVDVHKEKGNTMMLDIDSDMGPEEQGQLAISEKESVKVEQIQSLQNDAQCSIIKEMTNETAPGSSVEHNIKETAYKFGIDEQLETTSRSENINDEVHQDVQEEPLNKIHEKSVSSKNENLAEVDSEREMLAAEAKDANLVRIAYEETKELEEEIPATTFTGQNSEKKVVDGIKRGTTTEEVEESKTTTVAHNSETLVEMKSDKVQLPGDASQTMEAKGQGDRTYTTIKEDDSNILDPIIVEKDTKNQDENTNEILDPLPITSALTDGAAYGSLHSDQDGSTIKADHSIDEIPNQEVDFELRSVGQNVEVTIEAGPIKLDIPENDGMEGDELSMASEDKLERLEFERKEMTRMKEEALDACPSQVKEPTEDAEVEHISLQTIENEGVAVTEAEVKGSDLMSQENIEISLSTTEALLEENMPESASTVLSEGQSLNVPTHINMAEMIILEDETEEVQLQVQENLNDEVQNEKQEEKSEVKADQIESQTNTNDTNEKEKQGPKVASHKAKLEEGELENPIHEVSKEIETTETENIYEDRIEKQNLDEDMQMDGNELLKDSTTELEGGNNEPIHVSDATEDAIPHEEHEESKCKIVDDLSAVSHKLVEESNKMETSDHQQMKNTEPEILEKGGETSDGTITQNNEILQTSEKSDADADVQNDANEHVQQLEGLSSTISNNLEIAETMEYIEKNSEAEEEAFRAQIIASLREVTANEQFGEENDSNKQNKPETNRKSEITITAPDDEVEISEDKHESEEALNANEIDIEIPKESTTIGCKMVDDLPVANHQLVEEPKKMETSSDHQQMKHPEPEILEKGDETSEGTSTKNNEILETSSKSDAHIQNGANEHVQLEGLSSTISNNLEVAVSMEYIEKKNNEAEEEAFRAQMIASLREVTANKQFQEEENDSNKQKEPETNWKSEINITVPNDEVETSEDKPESEEALNANELDIEIPKEKISSTECPTEVEKLACSIGYPASVPGVHVNSEEIPDVVPSVISVTKSSEKDKNEEDVKNLTEVSILQSHEEEDRKDISSAEVTESKESPHKMSTMLEPELCQPEEKREMKQVEEEASYGVECDASQDAQTQQIDHHDLPVSQLLMDHILREEVIHTACNVEAEDNNHEGTDGVKQHDAGVLKGACNVSPKEFQNTSENVESQDKIQEKNDDGDENGTKIQKEEILDFLTPEQTASTTENKVGQENESSSPLVEEKKTSDANEKIEIPAVKDDEETYSILQDSSLIMAVAEDVKDEIPKMSEESIPAKDIKDEMPSMSEESTPVLVNDSREPTIKDEEETHSNFQDSSTIMTVAEDIKDEIPSMSEEPTPVLVNDTREPTIKDDEKTRSNLQDSSPTMAVAEDVKDEIPRMPEESTPTEDVKDEIPSTSEESSHVLVNDSREPTVKDDEETHSNLQDSSHKMAVAEDVKDEIPIMSEESTPVLVNDSREPTSTEERSTETKTGIEECMDPTLVQDEKVQGSILEMCAVEQEINRSVESLNKDVNLSSTAKTYAEDDLLEEGKVIPQDVEKSDEASYAVMEGHYHSNAESVAEKKNLVHKEETLPDHRYDQYGRLSQSSHLQDDLLGQTLEIDPKVKKIDIEDKDSDDFTEIQAQQEKNKSGEITYLSGPEDVEQSNFAVKSKDEILEVTENLLEDRSLSSDEKEAVETKETQVYEDKLEDEKEHKTEESVQDERIVGEARDAELKPAHKKSHNILSGVGSKVKHSLAKVKKAITGKSSHSKATPAN</sequence>
<feature type="compositionally biased region" description="Basic and acidic residues" evidence="1">
    <location>
        <begin position="1513"/>
        <end position="1536"/>
    </location>
</feature>
<feature type="compositionally biased region" description="Basic and acidic residues" evidence="1">
    <location>
        <begin position="950"/>
        <end position="975"/>
    </location>
</feature>
<feature type="compositionally biased region" description="Basic and acidic residues" evidence="1">
    <location>
        <begin position="1063"/>
        <end position="1074"/>
    </location>
</feature>
<feature type="compositionally biased region" description="Acidic residues" evidence="1">
    <location>
        <begin position="1085"/>
        <end position="1098"/>
    </location>
</feature>
<feature type="region of interest" description="Disordered" evidence="1">
    <location>
        <begin position="1179"/>
        <end position="1206"/>
    </location>
</feature>
<feature type="compositionally biased region" description="Basic and acidic residues" evidence="1">
    <location>
        <begin position="1486"/>
        <end position="1499"/>
    </location>
</feature>